<sequence>MGSVRQRQKSKSGAKRTTRRTKDRQRDVNIASNPIIAANWDHSLTLAQNYKKLGLKVKLGTPAGGVEPILDPKRQRKHKTQEENVEPIGETEDEIPEGEARIIRDENGEVLKVIYGRKKVDPNASEQEKPKTEVIKQLEQFANTRVAKTDRVQSDREEVWLEALYKKHGDDYGKMMWDKKLNIHQQSSGDIRRRILKWKKKNGIN</sequence>
<dbReference type="GO" id="GO:0005730">
    <property type="term" value="C:nucleolus"/>
    <property type="evidence" value="ECO:0007669"/>
    <property type="project" value="UniProtKB-SubCell"/>
</dbReference>
<dbReference type="PANTHER" id="PTHR13243:SF1">
    <property type="entry name" value="NUCLEOLAR PROTEIN 16"/>
    <property type="match status" value="1"/>
</dbReference>
<dbReference type="EMBL" id="KV454209">
    <property type="protein sequence ID" value="ODQ60588.1"/>
    <property type="molecule type" value="Genomic_DNA"/>
</dbReference>
<accession>A0A1E3P5I7</accession>
<evidence type="ECO:0000313" key="9">
    <source>
        <dbReference type="Proteomes" id="UP000094112"/>
    </source>
</evidence>
<name>A0A1E3P5I7_WICAA</name>
<reference evidence="8 9" key="1">
    <citation type="journal article" date="2016" name="Proc. Natl. Acad. Sci. U.S.A.">
        <title>Comparative genomics of biotechnologically important yeasts.</title>
        <authorList>
            <person name="Riley R."/>
            <person name="Haridas S."/>
            <person name="Wolfe K.H."/>
            <person name="Lopes M.R."/>
            <person name="Hittinger C.T."/>
            <person name="Goeker M."/>
            <person name="Salamov A.A."/>
            <person name="Wisecaver J.H."/>
            <person name="Long T.M."/>
            <person name="Calvey C.H."/>
            <person name="Aerts A.L."/>
            <person name="Barry K.W."/>
            <person name="Choi C."/>
            <person name="Clum A."/>
            <person name="Coughlan A.Y."/>
            <person name="Deshpande S."/>
            <person name="Douglass A.P."/>
            <person name="Hanson S.J."/>
            <person name="Klenk H.-P."/>
            <person name="LaButti K.M."/>
            <person name="Lapidus A."/>
            <person name="Lindquist E.A."/>
            <person name="Lipzen A.M."/>
            <person name="Meier-Kolthoff J.P."/>
            <person name="Ohm R.A."/>
            <person name="Otillar R.P."/>
            <person name="Pangilinan J.L."/>
            <person name="Peng Y."/>
            <person name="Rokas A."/>
            <person name="Rosa C.A."/>
            <person name="Scheuner C."/>
            <person name="Sibirny A.A."/>
            <person name="Slot J.C."/>
            <person name="Stielow J.B."/>
            <person name="Sun H."/>
            <person name="Kurtzman C.P."/>
            <person name="Blackwell M."/>
            <person name="Grigoriev I.V."/>
            <person name="Jeffries T.W."/>
        </authorList>
    </citation>
    <scope>NUCLEOTIDE SEQUENCE [LARGE SCALE GENOMIC DNA]</scope>
    <source>
        <strain evidence="9">ATCC 58044 / CBS 1984 / NCYC 433 / NRRL Y-366-8</strain>
    </source>
</reference>
<evidence type="ECO:0000256" key="5">
    <source>
        <dbReference type="ARBA" id="ARBA00022517"/>
    </source>
</evidence>
<feature type="compositionally biased region" description="Acidic residues" evidence="7">
    <location>
        <begin position="83"/>
        <end position="93"/>
    </location>
</feature>
<dbReference type="Proteomes" id="UP000094112">
    <property type="component" value="Unassembled WGS sequence"/>
</dbReference>
<dbReference type="Pfam" id="PF09420">
    <property type="entry name" value="Nop16"/>
    <property type="match status" value="1"/>
</dbReference>
<dbReference type="GeneID" id="30200364"/>
<keyword evidence="6" id="KW-0539">Nucleus</keyword>
<evidence type="ECO:0000256" key="7">
    <source>
        <dbReference type="SAM" id="MobiDB-lite"/>
    </source>
</evidence>
<feature type="region of interest" description="Disordered" evidence="7">
    <location>
        <begin position="1"/>
        <end position="29"/>
    </location>
</feature>
<proteinExistence type="inferred from homology"/>
<dbReference type="AlphaFoldDB" id="A0A1E3P5I7"/>
<dbReference type="GO" id="GO:0030687">
    <property type="term" value="C:preribosome, large subunit precursor"/>
    <property type="evidence" value="ECO:0007669"/>
    <property type="project" value="EnsemblFungi"/>
</dbReference>
<dbReference type="STRING" id="683960.A0A1E3P5I7"/>
<keyword evidence="9" id="KW-1185">Reference proteome</keyword>
<feature type="region of interest" description="Disordered" evidence="7">
    <location>
        <begin position="61"/>
        <end position="93"/>
    </location>
</feature>
<dbReference type="InterPro" id="IPR019002">
    <property type="entry name" value="Ribosome_biogenesis_Nop16"/>
</dbReference>
<feature type="compositionally biased region" description="Basic residues" evidence="7">
    <location>
        <begin position="1"/>
        <end position="23"/>
    </location>
</feature>
<comment type="similarity">
    <text evidence="3">Belongs to the NOP16 family.</text>
</comment>
<keyword evidence="5" id="KW-0690">Ribosome biogenesis</keyword>
<protein>
    <recommendedName>
        <fullName evidence="4">Nucleolar protein 16</fullName>
    </recommendedName>
</protein>
<dbReference type="PANTHER" id="PTHR13243">
    <property type="entry name" value="HSPC111 PROTEIN-RELATED"/>
    <property type="match status" value="1"/>
</dbReference>
<dbReference type="OrthoDB" id="285729at2759"/>
<evidence type="ECO:0000256" key="1">
    <source>
        <dbReference type="ARBA" id="ARBA00002889"/>
    </source>
</evidence>
<evidence type="ECO:0000256" key="6">
    <source>
        <dbReference type="ARBA" id="ARBA00023242"/>
    </source>
</evidence>
<gene>
    <name evidence="8" type="ORF">WICANDRAFT_61155</name>
</gene>
<evidence type="ECO:0000313" key="8">
    <source>
        <dbReference type="EMBL" id="ODQ60588.1"/>
    </source>
</evidence>
<organism evidence="8 9">
    <name type="scientific">Wickerhamomyces anomalus (strain ATCC 58044 / CBS 1984 / NCYC 433 / NRRL Y-366-8)</name>
    <name type="common">Yeast</name>
    <name type="synonym">Hansenula anomala</name>
    <dbReference type="NCBI Taxonomy" id="683960"/>
    <lineage>
        <taxon>Eukaryota</taxon>
        <taxon>Fungi</taxon>
        <taxon>Dikarya</taxon>
        <taxon>Ascomycota</taxon>
        <taxon>Saccharomycotina</taxon>
        <taxon>Saccharomycetes</taxon>
        <taxon>Phaffomycetales</taxon>
        <taxon>Wickerhamomycetaceae</taxon>
        <taxon>Wickerhamomyces</taxon>
    </lineage>
</organism>
<comment type="function">
    <text evidence="1">Involved in the biogenesis of the 60S ribosomal subunit.</text>
</comment>
<comment type="subcellular location">
    <subcellularLocation>
        <location evidence="2">Nucleus</location>
        <location evidence="2">Nucleolus</location>
    </subcellularLocation>
</comment>
<evidence type="ECO:0000256" key="2">
    <source>
        <dbReference type="ARBA" id="ARBA00004604"/>
    </source>
</evidence>
<dbReference type="RefSeq" id="XP_019039795.1">
    <property type="nucleotide sequence ID" value="XM_019183118.1"/>
</dbReference>
<evidence type="ECO:0000256" key="3">
    <source>
        <dbReference type="ARBA" id="ARBA00008479"/>
    </source>
</evidence>
<evidence type="ECO:0000256" key="4">
    <source>
        <dbReference type="ARBA" id="ARBA00015522"/>
    </source>
</evidence>
<dbReference type="GO" id="GO:0042273">
    <property type="term" value="P:ribosomal large subunit biogenesis"/>
    <property type="evidence" value="ECO:0007669"/>
    <property type="project" value="EnsemblFungi"/>
</dbReference>